<accession>A0A8E2F1C8</accession>
<protein>
    <submittedName>
        <fullName evidence="2">Uncharacterized protein</fullName>
    </submittedName>
</protein>
<dbReference type="EMBL" id="KV749591">
    <property type="protein sequence ID" value="OCL08782.1"/>
    <property type="molecule type" value="Genomic_DNA"/>
</dbReference>
<keyword evidence="1" id="KW-0472">Membrane</keyword>
<sequence>MEMLHHRSRENEKWLVELRRQLEVLRAKPTQPLIYRQHGLAFQQIRTEKDAMNYRGSPPIYHLQNGINRYYKCCRCYCSILFLLCNVVVVVIWPRERSRTIHWRPYISATI</sequence>
<keyword evidence="3" id="KW-1185">Reference proteome</keyword>
<feature type="transmembrane region" description="Helical" evidence="1">
    <location>
        <begin position="74"/>
        <end position="93"/>
    </location>
</feature>
<evidence type="ECO:0000313" key="2">
    <source>
        <dbReference type="EMBL" id="OCL08782.1"/>
    </source>
</evidence>
<proteinExistence type="predicted"/>
<keyword evidence="1" id="KW-1133">Transmembrane helix</keyword>
<evidence type="ECO:0000256" key="1">
    <source>
        <dbReference type="SAM" id="Phobius"/>
    </source>
</evidence>
<dbReference type="Proteomes" id="UP000250140">
    <property type="component" value="Unassembled WGS sequence"/>
</dbReference>
<keyword evidence="1" id="KW-0812">Transmembrane</keyword>
<gene>
    <name evidence="2" type="ORF">AOQ84DRAFT_34027</name>
</gene>
<dbReference type="AlphaFoldDB" id="A0A8E2F1C8"/>
<name>A0A8E2F1C8_9PEZI</name>
<reference evidence="2 3" key="1">
    <citation type="journal article" date="2016" name="Nat. Commun.">
        <title>Ectomycorrhizal ecology is imprinted in the genome of the dominant symbiotic fungus Cenococcum geophilum.</title>
        <authorList>
            <consortium name="DOE Joint Genome Institute"/>
            <person name="Peter M."/>
            <person name="Kohler A."/>
            <person name="Ohm R.A."/>
            <person name="Kuo A."/>
            <person name="Krutzmann J."/>
            <person name="Morin E."/>
            <person name="Arend M."/>
            <person name="Barry K.W."/>
            <person name="Binder M."/>
            <person name="Choi C."/>
            <person name="Clum A."/>
            <person name="Copeland A."/>
            <person name="Grisel N."/>
            <person name="Haridas S."/>
            <person name="Kipfer T."/>
            <person name="LaButti K."/>
            <person name="Lindquist E."/>
            <person name="Lipzen A."/>
            <person name="Maire R."/>
            <person name="Meier B."/>
            <person name="Mihaltcheva S."/>
            <person name="Molinier V."/>
            <person name="Murat C."/>
            <person name="Poggeler S."/>
            <person name="Quandt C.A."/>
            <person name="Sperisen C."/>
            <person name="Tritt A."/>
            <person name="Tisserant E."/>
            <person name="Crous P.W."/>
            <person name="Henrissat B."/>
            <person name="Nehls U."/>
            <person name="Egli S."/>
            <person name="Spatafora J.W."/>
            <person name="Grigoriev I.V."/>
            <person name="Martin F.M."/>
        </authorList>
    </citation>
    <scope>NUCLEOTIDE SEQUENCE [LARGE SCALE GENOMIC DNA]</scope>
    <source>
        <strain evidence="2 3">CBS 207.34</strain>
    </source>
</reference>
<evidence type="ECO:0000313" key="3">
    <source>
        <dbReference type="Proteomes" id="UP000250140"/>
    </source>
</evidence>
<organism evidence="2 3">
    <name type="scientific">Glonium stellatum</name>
    <dbReference type="NCBI Taxonomy" id="574774"/>
    <lineage>
        <taxon>Eukaryota</taxon>
        <taxon>Fungi</taxon>
        <taxon>Dikarya</taxon>
        <taxon>Ascomycota</taxon>
        <taxon>Pezizomycotina</taxon>
        <taxon>Dothideomycetes</taxon>
        <taxon>Pleosporomycetidae</taxon>
        <taxon>Gloniales</taxon>
        <taxon>Gloniaceae</taxon>
        <taxon>Glonium</taxon>
    </lineage>
</organism>